<evidence type="ECO:0000313" key="2">
    <source>
        <dbReference type="EMBL" id="OLQ06308.1"/>
    </source>
</evidence>
<proteinExistence type="predicted"/>
<feature type="region of interest" description="Disordered" evidence="1">
    <location>
        <begin position="1"/>
        <end position="36"/>
    </location>
</feature>
<evidence type="ECO:0000256" key="1">
    <source>
        <dbReference type="SAM" id="MobiDB-lite"/>
    </source>
</evidence>
<sequence>MDSGMAGGIAAGEESGAGRPVGFSARDDPFIGDRWTDGEEPEAVWIGEFGVEMTGEHGCFLDVADDKDNGGGKGKPGASVKAAAKAQRRVFEWLNHHKSRENICGYGVEDLTSQELAQRKMDALCEDPPVWVIEHPEDAKEYAESLDDREWLVERGMGNDEPPPDPSQRELKEVKDAWGDWEKVVKSSREEWIQEAKAQRVHTDRGREFYKQSLRSGRLRLSSLRISFVALPDAD</sequence>
<feature type="compositionally biased region" description="Gly residues" evidence="1">
    <location>
        <begin position="1"/>
        <end position="10"/>
    </location>
</feature>
<dbReference type="AlphaFoldDB" id="A0A1Q9EG00"/>
<keyword evidence="3" id="KW-1185">Reference proteome</keyword>
<protein>
    <submittedName>
        <fullName evidence="2">Uncharacterized protein</fullName>
    </submittedName>
</protein>
<evidence type="ECO:0000313" key="3">
    <source>
        <dbReference type="Proteomes" id="UP000186817"/>
    </source>
</evidence>
<gene>
    <name evidence="2" type="ORF">AK812_SmicGene10404</name>
</gene>
<comment type="caution">
    <text evidence="2">The sequence shown here is derived from an EMBL/GenBank/DDBJ whole genome shotgun (WGS) entry which is preliminary data.</text>
</comment>
<name>A0A1Q9EG00_SYMMI</name>
<dbReference type="EMBL" id="LSRX01000163">
    <property type="protein sequence ID" value="OLQ06308.1"/>
    <property type="molecule type" value="Genomic_DNA"/>
</dbReference>
<dbReference type="OrthoDB" id="10289208at2759"/>
<feature type="compositionally biased region" description="Basic and acidic residues" evidence="1">
    <location>
        <begin position="25"/>
        <end position="36"/>
    </location>
</feature>
<reference evidence="2 3" key="1">
    <citation type="submission" date="2016-02" db="EMBL/GenBank/DDBJ databases">
        <title>Genome analysis of coral dinoflagellate symbionts highlights evolutionary adaptations to a symbiotic lifestyle.</title>
        <authorList>
            <person name="Aranda M."/>
            <person name="Li Y."/>
            <person name="Liew Y.J."/>
            <person name="Baumgarten S."/>
            <person name="Simakov O."/>
            <person name="Wilson M."/>
            <person name="Piel J."/>
            <person name="Ashoor H."/>
            <person name="Bougouffa S."/>
            <person name="Bajic V.B."/>
            <person name="Ryu T."/>
            <person name="Ravasi T."/>
            <person name="Bayer T."/>
            <person name="Micklem G."/>
            <person name="Kim H."/>
            <person name="Bhak J."/>
            <person name="Lajeunesse T.C."/>
            <person name="Voolstra C.R."/>
        </authorList>
    </citation>
    <scope>NUCLEOTIDE SEQUENCE [LARGE SCALE GENOMIC DNA]</scope>
    <source>
        <strain evidence="2 3">CCMP2467</strain>
    </source>
</reference>
<organism evidence="2 3">
    <name type="scientific">Symbiodinium microadriaticum</name>
    <name type="common">Dinoflagellate</name>
    <name type="synonym">Zooxanthella microadriatica</name>
    <dbReference type="NCBI Taxonomy" id="2951"/>
    <lineage>
        <taxon>Eukaryota</taxon>
        <taxon>Sar</taxon>
        <taxon>Alveolata</taxon>
        <taxon>Dinophyceae</taxon>
        <taxon>Suessiales</taxon>
        <taxon>Symbiodiniaceae</taxon>
        <taxon>Symbiodinium</taxon>
    </lineage>
</organism>
<dbReference type="Proteomes" id="UP000186817">
    <property type="component" value="Unassembled WGS sequence"/>
</dbReference>
<accession>A0A1Q9EG00</accession>